<organism evidence="2 3">
    <name type="scientific">Sporothrix schenckii 1099-18</name>
    <dbReference type="NCBI Taxonomy" id="1397361"/>
    <lineage>
        <taxon>Eukaryota</taxon>
        <taxon>Fungi</taxon>
        <taxon>Dikarya</taxon>
        <taxon>Ascomycota</taxon>
        <taxon>Pezizomycotina</taxon>
        <taxon>Sordariomycetes</taxon>
        <taxon>Sordariomycetidae</taxon>
        <taxon>Ophiostomatales</taxon>
        <taxon>Ophiostomataceae</taxon>
        <taxon>Sporothrix</taxon>
    </lineage>
</organism>
<dbReference type="RefSeq" id="XP_016589653.1">
    <property type="nucleotide sequence ID" value="XM_016736849.1"/>
</dbReference>
<accession>A0A0F2MBH3</accession>
<name>A0A0F2MBH3_SPOSC</name>
<evidence type="ECO:0000313" key="3">
    <source>
        <dbReference type="Proteomes" id="UP000033710"/>
    </source>
</evidence>
<dbReference type="KEGG" id="ssck:SPSK_10432"/>
<comment type="caution">
    <text evidence="2">The sequence shown here is derived from an EMBL/GenBank/DDBJ whole genome shotgun (WGS) entry which is preliminary data.</text>
</comment>
<feature type="region of interest" description="Disordered" evidence="1">
    <location>
        <begin position="1"/>
        <end position="70"/>
    </location>
</feature>
<dbReference type="VEuPathDB" id="FungiDB:SPSK_10432"/>
<dbReference type="AlphaFoldDB" id="A0A0F2MBH3"/>
<evidence type="ECO:0000313" key="2">
    <source>
        <dbReference type="EMBL" id="KJR86977.1"/>
    </source>
</evidence>
<reference evidence="2 3" key="2">
    <citation type="journal article" date="2015" name="Eukaryot. Cell">
        <title>Asexual propagation of a virulent clone complex in a human and feline outbreak of sporotrichosis.</title>
        <authorList>
            <person name="Teixeira Mde M."/>
            <person name="Rodrigues A.M."/>
            <person name="Tsui C.K."/>
            <person name="de Almeida L.G."/>
            <person name="Van Diepeningen A.D."/>
            <person name="van den Ende B.G."/>
            <person name="Fernandes G.F."/>
            <person name="Kano R."/>
            <person name="Hamelin R.C."/>
            <person name="Lopes-Bezerra L.M."/>
            <person name="Vasconcelos A.T."/>
            <person name="de Hoog S."/>
            <person name="de Camargo Z.P."/>
            <person name="Felipe M.S."/>
        </authorList>
    </citation>
    <scope>NUCLEOTIDE SEQUENCE [LARGE SCALE GENOMIC DNA]</scope>
    <source>
        <strain evidence="2 3">1099-18</strain>
    </source>
</reference>
<protein>
    <submittedName>
        <fullName evidence="2">Uncharacterized protein</fullName>
    </submittedName>
</protein>
<dbReference type="Proteomes" id="UP000033710">
    <property type="component" value="Unassembled WGS sequence"/>
</dbReference>
<evidence type="ECO:0000256" key="1">
    <source>
        <dbReference type="SAM" id="MobiDB-lite"/>
    </source>
</evidence>
<feature type="compositionally biased region" description="Basic and acidic residues" evidence="1">
    <location>
        <begin position="28"/>
        <end position="51"/>
    </location>
</feature>
<proteinExistence type="predicted"/>
<gene>
    <name evidence="2" type="ORF">SPSK_10432</name>
</gene>
<dbReference type="EMBL" id="AXCR01000005">
    <property type="protein sequence ID" value="KJR86977.1"/>
    <property type="molecule type" value="Genomic_DNA"/>
</dbReference>
<sequence length="84" mass="9613">MAERRKDQWAVEPTVAQKDTKNTSARLESPKEATSYKDKLLPDGERSRGNDQGRAGGMRWAKRQKEAGKQEFRMGELQACWNSE</sequence>
<dbReference type="GeneID" id="27672126"/>
<reference evidence="2 3" key="1">
    <citation type="journal article" date="2014" name="BMC Genomics">
        <title>Comparative genomics of the major fungal agents of human and animal Sporotrichosis: Sporothrix schenckii and Sporothrix brasiliensis.</title>
        <authorList>
            <person name="Teixeira M.M."/>
            <person name="de Almeida L.G."/>
            <person name="Kubitschek-Barreira P."/>
            <person name="Alves F.L."/>
            <person name="Kioshima E.S."/>
            <person name="Abadio A.K."/>
            <person name="Fernandes L."/>
            <person name="Derengowski L.S."/>
            <person name="Ferreira K.S."/>
            <person name="Souza R.C."/>
            <person name="Ruiz J.C."/>
            <person name="de Andrade N.C."/>
            <person name="Paes H.C."/>
            <person name="Nicola A.M."/>
            <person name="Albuquerque P."/>
            <person name="Gerber A.L."/>
            <person name="Martins V.P."/>
            <person name="Peconick L.D."/>
            <person name="Neto A.V."/>
            <person name="Chaucanez C.B."/>
            <person name="Silva P.A."/>
            <person name="Cunha O.L."/>
            <person name="de Oliveira F.F."/>
            <person name="dos Santos T.C."/>
            <person name="Barros A.L."/>
            <person name="Soares M.A."/>
            <person name="de Oliveira L.M."/>
            <person name="Marini M.M."/>
            <person name="Villalobos-Duno H."/>
            <person name="Cunha M.M."/>
            <person name="de Hoog S."/>
            <person name="da Silveira J.F."/>
            <person name="Henrissat B."/>
            <person name="Nino-Vega G.A."/>
            <person name="Cisalpino P.S."/>
            <person name="Mora-Montes H.M."/>
            <person name="Almeida S.R."/>
            <person name="Stajich J.E."/>
            <person name="Lopes-Bezerra L.M."/>
            <person name="Vasconcelos A.T."/>
            <person name="Felipe M.S."/>
        </authorList>
    </citation>
    <scope>NUCLEOTIDE SEQUENCE [LARGE SCALE GENOMIC DNA]</scope>
    <source>
        <strain evidence="2 3">1099-18</strain>
    </source>
</reference>